<accession>A0A2Z6LW12</accession>
<proteinExistence type="predicted"/>
<name>A0A2Z6LW12_TRISU</name>
<dbReference type="OrthoDB" id="1434060at2759"/>
<dbReference type="AlphaFoldDB" id="A0A2Z6LW12"/>
<gene>
    <name evidence="1" type="ORF">TSUD_260780</name>
</gene>
<evidence type="ECO:0000313" key="2">
    <source>
        <dbReference type="Proteomes" id="UP000242715"/>
    </source>
</evidence>
<organism evidence="1 2">
    <name type="scientific">Trifolium subterraneum</name>
    <name type="common">Subterranean clover</name>
    <dbReference type="NCBI Taxonomy" id="3900"/>
    <lineage>
        <taxon>Eukaryota</taxon>
        <taxon>Viridiplantae</taxon>
        <taxon>Streptophyta</taxon>
        <taxon>Embryophyta</taxon>
        <taxon>Tracheophyta</taxon>
        <taxon>Spermatophyta</taxon>
        <taxon>Magnoliopsida</taxon>
        <taxon>eudicotyledons</taxon>
        <taxon>Gunneridae</taxon>
        <taxon>Pentapetalae</taxon>
        <taxon>rosids</taxon>
        <taxon>fabids</taxon>
        <taxon>Fabales</taxon>
        <taxon>Fabaceae</taxon>
        <taxon>Papilionoideae</taxon>
        <taxon>50 kb inversion clade</taxon>
        <taxon>NPAAA clade</taxon>
        <taxon>Hologalegina</taxon>
        <taxon>IRL clade</taxon>
        <taxon>Trifolieae</taxon>
        <taxon>Trifolium</taxon>
    </lineage>
</organism>
<dbReference type="Proteomes" id="UP000242715">
    <property type="component" value="Unassembled WGS sequence"/>
</dbReference>
<evidence type="ECO:0000313" key="1">
    <source>
        <dbReference type="EMBL" id="GAU22278.1"/>
    </source>
</evidence>
<protein>
    <recommendedName>
        <fullName evidence="3">Reverse transcriptase zinc-binding domain-containing protein</fullName>
    </recommendedName>
</protein>
<keyword evidence="2" id="KW-1185">Reference proteome</keyword>
<evidence type="ECO:0008006" key="3">
    <source>
        <dbReference type="Google" id="ProtNLM"/>
    </source>
</evidence>
<sequence>MASLKLFFKLSSILKEEHSLLPAMIIWSLWKTRNTKLWDNQSTLMSVIISWARDTLREWSSTQLHRHTAHTESISDTCA</sequence>
<dbReference type="EMBL" id="DF973244">
    <property type="protein sequence ID" value="GAU22278.1"/>
    <property type="molecule type" value="Genomic_DNA"/>
</dbReference>
<reference evidence="2" key="1">
    <citation type="journal article" date="2017" name="Front. Plant Sci.">
        <title>Climate Clever Clovers: New Paradigm to Reduce the Environmental Footprint of Ruminants by Breeding Low Methanogenic Forages Utilizing Haplotype Variation.</title>
        <authorList>
            <person name="Kaur P."/>
            <person name="Appels R."/>
            <person name="Bayer P.E."/>
            <person name="Keeble-Gagnere G."/>
            <person name="Wang J."/>
            <person name="Hirakawa H."/>
            <person name="Shirasawa K."/>
            <person name="Vercoe P."/>
            <person name="Stefanova K."/>
            <person name="Durmic Z."/>
            <person name="Nichols P."/>
            <person name="Revell C."/>
            <person name="Isobe S.N."/>
            <person name="Edwards D."/>
            <person name="Erskine W."/>
        </authorList>
    </citation>
    <scope>NUCLEOTIDE SEQUENCE [LARGE SCALE GENOMIC DNA]</scope>
    <source>
        <strain evidence="2">cv. Daliak</strain>
    </source>
</reference>